<keyword evidence="2" id="KW-0479">Metal-binding</keyword>
<evidence type="ECO:0000256" key="1">
    <source>
        <dbReference type="ARBA" id="ARBA00022691"/>
    </source>
</evidence>
<keyword evidence="4" id="KW-0411">Iron-sulfur</keyword>
<dbReference type="PANTHER" id="PTHR43075:SF1">
    <property type="entry name" value="FORMATE LYASE ACTIVATING ENZYME, PUTATIVE (AFU_ORTHOLOGUE AFUA_2G15630)-RELATED"/>
    <property type="match status" value="1"/>
</dbReference>
<sequence>MVMWFRRVEVEEIKRAKEALPHYFSILSGEEKPNFFYAKRVEVDFEQDASLKDLWEIHKEGMEKLRENNLKESPKKSLLDLKALIAHKILESCELCEFKCHANRFKEIGYCRVKESLIASDFLHIGEEPELVPSYTVFFSGCNFRCVFCQNWDISQYRVGLRCSPEEMAVKMAVAYAEGAKNVNFVGGEPTPDLPFILESLKHVKVPIPVVWNSNMYMSEKSMRLLDGIVDVYLADFKWGNDEDALKYSKSPNYWETVTRNFLLAKEHYKAEFLIRHLVIPGHLDCCTRPILKWISENLGRDVRVNVMFQYRPEYRAHEYPEIDRRLTNDEMLKAAQFVKEFGLKNALVG</sequence>
<evidence type="ECO:0000256" key="2">
    <source>
        <dbReference type="ARBA" id="ARBA00022723"/>
    </source>
</evidence>
<keyword evidence="1" id="KW-0949">S-adenosyl-L-methionine</keyword>
<dbReference type="SUPFAM" id="SSF102114">
    <property type="entry name" value="Radical SAM enzymes"/>
    <property type="match status" value="1"/>
</dbReference>
<dbReference type="SFLD" id="SFLDG01099">
    <property type="entry name" value="Uncharacterised_Radical_SAM_Su"/>
    <property type="match status" value="1"/>
</dbReference>
<dbReference type="CDD" id="cd01335">
    <property type="entry name" value="Radical_SAM"/>
    <property type="match status" value="1"/>
</dbReference>
<proteinExistence type="predicted"/>
<accession>A0A7C5JY81</accession>
<gene>
    <name evidence="6" type="ORF">ENL40_00315</name>
</gene>
<evidence type="ECO:0000256" key="3">
    <source>
        <dbReference type="ARBA" id="ARBA00023004"/>
    </source>
</evidence>
<dbReference type="SFLD" id="SFLDS00029">
    <property type="entry name" value="Radical_SAM"/>
    <property type="match status" value="1"/>
</dbReference>
<comment type="caution">
    <text evidence="6">The sequence shown here is derived from an EMBL/GenBank/DDBJ whole genome shotgun (WGS) entry which is preliminary data.</text>
</comment>
<reference evidence="6" key="1">
    <citation type="journal article" date="2020" name="mSystems">
        <title>Genome- and Community-Level Interaction Insights into Carbon Utilization and Element Cycling Functions of Hydrothermarchaeota in Hydrothermal Sediment.</title>
        <authorList>
            <person name="Zhou Z."/>
            <person name="Liu Y."/>
            <person name="Xu W."/>
            <person name="Pan J."/>
            <person name="Luo Z.H."/>
            <person name="Li M."/>
        </authorList>
    </citation>
    <scope>NUCLEOTIDE SEQUENCE [LARGE SCALE GENOMIC DNA]</scope>
    <source>
        <strain evidence="6">HyVt-93</strain>
    </source>
</reference>
<evidence type="ECO:0000256" key="4">
    <source>
        <dbReference type="ARBA" id="ARBA00023014"/>
    </source>
</evidence>
<dbReference type="InterPro" id="IPR040085">
    <property type="entry name" value="MJ0674-like"/>
</dbReference>
<dbReference type="Pfam" id="PF04055">
    <property type="entry name" value="Radical_SAM"/>
    <property type="match status" value="1"/>
</dbReference>
<protein>
    <submittedName>
        <fullName evidence="6">Radical SAM protein</fullName>
    </submittedName>
</protein>
<feature type="domain" description="Radical SAM core" evidence="5">
    <location>
        <begin position="124"/>
        <end position="345"/>
    </location>
</feature>
<dbReference type="EMBL" id="DRTU01000016">
    <property type="protein sequence ID" value="HHH99920.1"/>
    <property type="molecule type" value="Genomic_DNA"/>
</dbReference>
<evidence type="ECO:0000313" key="6">
    <source>
        <dbReference type="EMBL" id="HHH99920.1"/>
    </source>
</evidence>
<dbReference type="GO" id="GO:0003824">
    <property type="term" value="F:catalytic activity"/>
    <property type="evidence" value="ECO:0007669"/>
    <property type="project" value="InterPro"/>
</dbReference>
<name>A0A7C5JY81_THELI</name>
<dbReference type="Gene3D" id="3.20.20.70">
    <property type="entry name" value="Aldolase class I"/>
    <property type="match status" value="1"/>
</dbReference>
<dbReference type="InterPro" id="IPR013785">
    <property type="entry name" value="Aldolase_TIM"/>
</dbReference>
<dbReference type="PANTHER" id="PTHR43075">
    <property type="entry name" value="FORMATE LYASE ACTIVATING ENZYME, PUTATIVE (AFU_ORTHOLOGUE AFUA_2G15630)-RELATED"/>
    <property type="match status" value="1"/>
</dbReference>
<dbReference type="GO" id="GO:0051536">
    <property type="term" value="F:iron-sulfur cluster binding"/>
    <property type="evidence" value="ECO:0007669"/>
    <property type="project" value="UniProtKB-KW"/>
</dbReference>
<organism evidence="6">
    <name type="scientific">Thermococcus litoralis</name>
    <dbReference type="NCBI Taxonomy" id="2265"/>
    <lineage>
        <taxon>Archaea</taxon>
        <taxon>Methanobacteriati</taxon>
        <taxon>Methanobacteriota</taxon>
        <taxon>Thermococci</taxon>
        <taxon>Thermococcales</taxon>
        <taxon>Thermococcaceae</taxon>
        <taxon>Thermococcus</taxon>
    </lineage>
</organism>
<keyword evidence="3" id="KW-0408">Iron</keyword>
<dbReference type="AlphaFoldDB" id="A0A7C5JY81"/>
<evidence type="ECO:0000259" key="5">
    <source>
        <dbReference type="PROSITE" id="PS51918"/>
    </source>
</evidence>
<dbReference type="InterPro" id="IPR007197">
    <property type="entry name" value="rSAM"/>
</dbReference>
<dbReference type="Proteomes" id="UP000886217">
    <property type="component" value="Unassembled WGS sequence"/>
</dbReference>
<dbReference type="PROSITE" id="PS51918">
    <property type="entry name" value="RADICAL_SAM"/>
    <property type="match status" value="1"/>
</dbReference>
<dbReference type="InterPro" id="IPR058240">
    <property type="entry name" value="rSAM_sf"/>
</dbReference>
<dbReference type="GO" id="GO:0046872">
    <property type="term" value="F:metal ion binding"/>
    <property type="evidence" value="ECO:0007669"/>
    <property type="project" value="UniProtKB-KW"/>
</dbReference>